<protein>
    <submittedName>
        <fullName evidence="1">Uncharacterized protein</fullName>
    </submittedName>
</protein>
<accession>A0AAV5LGC8</accession>
<dbReference type="EMBL" id="BPVZ01000116">
    <property type="protein sequence ID" value="GKV36351.1"/>
    <property type="molecule type" value="Genomic_DNA"/>
</dbReference>
<evidence type="ECO:0000313" key="1">
    <source>
        <dbReference type="EMBL" id="GKV36351.1"/>
    </source>
</evidence>
<comment type="caution">
    <text evidence="1">The sequence shown here is derived from an EMBL/GenBank/DDBJ whole genome shotgun (WGS) entry which is preliminary data.</text>
</comment>
<reference evidence="1 2" key="1">
    <citation type="journal article" date="2021" name="Commun. Biol.">
        <title>The genome of Shorea leprosula (Dipterocarpaceae) highlights the ecological relevance of drought in aseasonal tropical rainforests.</title>
        <authorList>
            <person name="Ng K.K.S."/>
            <person name="Kobayashi M.J."/>
            <person name="Fawcett J.A."/>
            <person name="Hatakeyama M."/>
            <person name="Paape T."/>
            <person name="Ng C.H."/>
            <person name="Ang C.C."/>
            <person name="Tnah L.H."/>
            <person name="Lee C.T."/>
            <person name="Nishiyama T."/>
            <person name="Sese J."/>
            <person name="O'Brien M.J."/>
            <person name="Copetti D."/>
            <person name="Mohd Noor M.I."/>
            <person name="Ong R.C."/>
            <person name="Putra M."/>
            <person name="Sireger I.Z."/>
            <person name="Indrioko S."/>
            <person name="Kosugi Y."/>
            <person name="Izuno A."/>
            <person name="Isagi Y."/>
            <person name="Lee S.L."/>
            <person name="Shimizu K.K."/>
        </authorList>
    </citation>
    <scope>NUCLEOTIDE SEQUENCE [LARGE SCALE GENOMIC DNA]</scope>
    <source>
        <strain evidence="1">214</strain>
    </source>
</reference>
<dbReference type="Proteomes" id="UP001054252">
    <property type="component" value="Unassembled WGS sequence"/>
</dbReference>
<organism evidence="1 2">
    <name type="scientific">Rubroshorea leprosula</name>
    <dbReference type="NCBI Taxonomy" id="152421"/>
    <lineage>
        <taxon>Eukaryota</taxon>
        <taxon>Viridiplantae</taxon>
        <taxon>Streptophyta</taxon>
        <taxon>Embryophyta</taxon>
        <taxon>Tracheophyta</taxon>
        <taxon>Spermatophyta</taxon>
        <taxon>Magnoliopsida</taxon>
        <taxon>eudicotyledons</taxon>
        <taxon>Gunneridae</taxon>
        <taxon>Pentapetalae</taxon>
        <taxon>rosids</taxon>
        <taxon>malvids</taxon>
        <taxon>Malvales</taxon>
        <taxon>Dipterocarpaceae</taxon>
        <taxon>Rubroshorea</taxon>
    </lineage>
</organism>
<gene>
    <name evidence="1" type="ORF">SLEP1_g44492</name>
</gene>
<evidence type="ECO:0000313" key="2">
    <source>
        <dbReference type="Proteomes" id="UP001054252"/>
    </source>
</evidence>
<sequence length="40" mass="4571">MSSDSTYIPSILSMVKNAQTLIHTANENDYLERKMLDNLI</sequence>
<keyword evidence="2" id="KW-1185">Reference proteome</keyword>
<name>A0AAV5LGC8_9ROSI</name>
<proteinExistence type="predicted"/>
<dbReference type="AlphaFoldDB" id="A0AAV5LGC8"/>